<dbReference type="InterPro" id="IPR039425">
    <property type="entry name" value="RNA_pol_sigma-70-like"/>
</dbReference>
<dbReference type="SUPFAM" id="SSF88659">
    <property type="entry name" value="Sigma3 and sigma4 domains of RNA polymerase sigma factors"/>
    <property type="match status" value="1"/>
</dbReference>
<evidence type="ECO:0000256" key="3">
    <source>
        <dbReference type="ARBA" id="ARBA00023082"/>
    </source>
</evidence>
<comment type="caution">
    <text evidence="7">The sequence shown here is derived from an EMBL/GenBank/DDBJ whole genome shotgun (WGS) entry which is preliminary data.</text>
</comment>
<dbReference type="PANTHER" id="PTHR43133:SF8">
    <property type="entry name" value="RNA POLYMERASE SIGMA FACTOR HI_1459-RELATED"/>
    <property type="match status" value="1"/>
</dbReference>
<feature type="compositionally biased region" description="Basic and acidic residues" evidence="6">
    <location>
        <begin position="91"/>
        <end position="142"/>
    </location>
</feature>
<evidence type="ECO:0000313" key="8">
    <source>
        <dbReference type="Proteomes" id="UP001214441"/>
    </source>
</evidence>
<protein>
    <recommendedName>
        <fullName evidence="9">DNA-directed RNA polymerase specialized sigma subunit, sigma24 family</fullName>
    </recommendedName>
</protein>
<evidence type="ECO:0000256" key="4">
    <source>
        <dbReference type="ARBA" id="ARBA00023125"/>
    </source>
</evidence>
<keyword evidence="2" id="KW-0805">Transcription regulation</keyword>
<dbReference type="Proteomes" id="UP001214441">
    <property type="component" value="Unassembled WGS sequence"/>
</dbReference>
<dbReference type="SUPFAM" id="SSF88946">
    <property type="entry name" value="Sigma2 domain of RNA polymerase sigma factors"/>
    <property type="match status" value="1"/>
</dbReference>
<feature type="compositionally biased region" description="Low complexity" evidence="6">
    <location>
        <begin position="441"/>
        <end position="455"/>
    </location>
</feature>
<dbReference type="InterPro" id="IPR036388">
    <property type="entry name" value="WH-like_DNA-bd_sf"/>
</dbReference>
<evidence type="ECO:0000256" key="6">
    <source>
        <dbReference type="SAM" id="MobiDB-lite"/>
    </source>
</evidence>
<name>A0ABT7A3Q7_9ACTN</name>
<feature type="compositionally biased region" description="Low complexity" evidence="6">
    <location>
        <begin position="30"/>
        <end position="50"/>
    </location>
</feature>
<feature type="region of interest" description="Disordered" evidence="6">
    <location>
        <begin position="413"/>
        <end position="455"/>
    </location>
</feature>
<keyword evidence="8" id="KW-1185">Reference proteome</keyword>
<dbReference type="InterPro" id="IPR013325">
    <property type="entry name" value="RNA_pol_sigma_r2"/>
</dbReference>
<feature type="region of interest" description="Disordered" evidence="6">
    <location>
        <begin position="370"/>
        <end position="390"/>
    </location>
</feature>
<dbReference type="Gene3D" id="1.10.10.10">
    <property type="entry name" value="Winged helix-like DNA-binding domain superfamily/Winged helix DNA-binding domain"/>
    <property type="match status" value="1"/>
</dbReference>
<comment type="similarity">
    <text evidence="1">Belongs to the sigma-70 factor family. ECF subfamily.</text>
</comment>
<evidence type="ECO:0000256" key="1">
    <source>
        <dbReference type="ARBA" id="ARBA00010641"/>
    </source>
</evidence>
<sequence length="552" mass="58836">MTAPGPRSDKRTPRKKTAKRGAHGRAKSPTKAPTKGTAKNTAKNTAPKGAEAGTPDAPSGRKHSNRSDAASGMSTAAKRPAAEKPPPGEFAPKDPVWKEAEATPKKAESTPKEAEATPKKAEATPKKAEATPKKAEAAAKEAEVSAPVARFIVKTQLPKVPAPPAARASREYAEHAESSVHEAHARVAPAPVPDAPESPTEAFDQLYELHARPLMRQTFLLCGHRRVAERAVEWAFHQAWERWPEVAADRDPGGWVRATAYGYALSPWHQLLPGRRRAEAYAGPPADRTLLDALLKLPRSYRAALVLFDCIGLSLPDTAAETEASTRATAGRITHARAALAQDWPELRDTAEDERGALLARRLRELAAAQPVRTSPPPLVRRGSEHTTRRWTRASVGLTATVTAATVFTLVTADDPAAPRREQPRPGPGPSAPAAVPPAVPSAVSPGGILPEKAGLPPVGRAGLALPGPGDPAAATRRAYLPQLRSTNARMHLKDFKKSGETHRGRGAEQSGGSSDAQRSQEEQGPHRGQGSHSGQRSHRAQGPREVPAYER</sequence>
<keyword evidence="4" id="KW-0238">DNA-binding</keyword>
<keyword evidence="5" id="KW-0804">Transcription</keyword>
<keyword evidence="3" id="KW-0731">Sigma factor</keyword>
<evidence type="ECO:0000313" key="7">
    <source>
        <dbReference type="EMBL" id="MDJ1135979.1"/>
    </source>
</evidence>
<feature type="compositionally biased region" description="Basic residues" evidence="6">
    <location>
        <begin position="12"/>
        <end position="28"/>
    </location>
</feature>
<evidence type="ECO:0000256" key="5">
    <source>
        <dbReference type="ARBA" id="ARBA00023163"/>
    </source>
</evidence>
<dbReference type="PANTHER" id="PTHR43133">
    <property type="entry name" value="RNA POLYMERASE ECF-TYPE SIGMA FACTO"/>
    <property type="match status" value="1"/>
</dbReference>
<dbReference type="EMBL" id="JANCPR020000034">
    <property type="protein sequence ID" value="MDJ1135979.1"/>
    <property type="molecule type" value="Genomic_DNA"/>
</dbReference>
<feature type="compositionally biased region" description="Pro residues" evidence="6">
    <location>
        <begin position="425"/>
        <end position="440"/>
    </location>
</feature>
<evidence type="ECO:0000256" key="2">
    <source>
        <dbReference type="ARBA" id="ARBA00023015"/>
    </source>
</evidence>
<feature type="compositionally biased region" description="Basic and acidic residues" evidence="6">
    <location>
        <begin position="492"/>
        <end position="507"/>
    </location>
</feature>
<accession>A0ABT7A3Q7</accession>
<dbReference type="InterPro" id="IPR013324">
    <property type="entry name" value="RNA_pol_sigma_r3/r4-like"/>
</dbReference>
<proteinExistence type="inferred from homology"/>
<organism evidence="7 8">
    <name type="scientific">Streptomyces iconiensis</name>
    <dbReference type="NCBI Taxonomy" id="1384038"/>
    <lineage>
        <taxon>Bacteria</taxon>
        <taxon>Bacillati</taxon>
        <taxon>Actinomycetota</taxon>
        <taxon>Actinomycetes</taxon>
        <taxon>Kitasatosporales</taxon>
        <taxon>Streptomycetaceae</taxon>
        <taxon>Streptomyces</taxon>
    </lineage>
</organism>
<dbReference type="RefSeq" id="WP_274040236.1">
    <property type="nucleotide sequence ID" value="NZ_JANCPR020000034.1"/>
</dbReference>
<reference evidence="7 8" key="1">
    <citation type="submission" date="2023-05" db="EMBL/GenBank/DDBJ databases">
        <title>Streptantibioticus silvisoli sp. nov., acidotolerant actinomycetes 1 from pine litter.</title>
        <authorList>
            <person name="Swiecimska M."/>
            <person name="Golinska P."/>
            <person name="Sangal V."/>
            <person name="Wachnowicz B."/>
            <person name="Goodfellow M."/>
        </authorList>
    </citation>
    <scope>NUCLEOTIDE SEQUENCE [LARGE SCALE GENOMIC DNA]</scope>
    <source>
        <strain evidence="7 8">DSM 42109</strain>
    </source>
</reference>
<evidence type="ECO:0008006" key="9">
    <source>
        <dbReference type="Google" id="ProtNLM"/>
    </source>
</evidence>
<dbReference type="Gene3D" id="1.10.1740.10">
    <property type="match status" value="1"/>
</dbReference>
<feature type="region of interest" description="Disordered" evidence="6">
    <location>
        <begin position="482"/>
        <end position="552"/>
    </location>
</feature>
<feature type="region of interest" description="Disordered" evidence="6">
    <location>
        <begin position="1"/>
        <end position="142"/>
    </location>
</feature>
<gene>
    <name evidence="7" type="ORF">NMN56_029335</name>
</gene>